<evidence type="ECO:0000259" key="14">
    <source>
        <dbReference type="Pfam" id="PF01292"/>
    </source>
</evidence>
<evidence type="ECO:0000256" key="9">
    <source>
        <dbReference type="ARBA" id="ARBA00022989"/>
    </source>
</evidence>
<dbReference type="Pfam" id="PF01292">
    <property type="entry name" value="Ni_hydr_CYTB"/>
    <property type="match status" value="1"/>
</dbReference>
<protein>
    <submittedName>
        <fullName evidence="15">Cytochrome b</fullName>
    </submittedName>
</protein>
<evidence type="ECO:0000256" key="4">
    <source>
        <dbReference type="ARBA" id="ARBA00022475"/>
    </source>
</evidence>
<keyword evidence="4" id="KW-1003">Cell membrane</keyword>
<evidence type="ECO:0000256" key="12">
    <source>
        <dbReference type="ARBA" id="ARBA00037975"/>
    </source>
</evidence>
<dbReference type="GO" id="GO:0020037">
    <property type="term" value="F:heme binding"/>
    <property type="evidence" value="ECO:0007669"/>
    <property type="project" value="TreeGrafter"/>
</dbReference>
<dbReference type="EMBL" id="SACS01000019">
    <property type="protein sequence ID" value="RVU34307.1"/>
    <property type="molecule type" value="Genomic_DNA"/>
</dbReference>
<feature type="transmembrane region" description="Helical" evidence="13">
    <location>
        <begin position="14"/>
        <end position="34"/>
    </location>
</feature>
<evidence type="ECO:0000313" key="16">
    <source>
        <dbReference type="Proteomes" id="UP000283077"/>
    </source>
</evidence>
<comment type="cofactor">
    <cofactor evidence="1">
        <name>heme b</name>
        <dbReference type="ChEBI" id="CHEBI:60344"/>
    </cofactor>
</comment>
<feature type="transmembrane region" description="Helical" evidence="13">
    <location>
        <begin position="84"/>
        <end position="106"/>
    </location>
</feature>
<evidence type="ECO:0000256" key="6">
    <source>
        <dbReference type="ARBA" id="ARBA00022692"/>
    </source>
</evidence>
<evidence type="ECO:0000256" key="3">
    <source>
        <dbReference type="ARBA" id="ARBA00022448"/>
    </source>
</evidence>
<dbReference type="InterPro" id="IPR052168">
    <property type="entry name" value="Cytochrome_b561_oxidase"/>
</dbReference>
<keyword evidence="10" id="KW-0408">Iron</keyword>
<keyword evidence="11 13" id="KW-0472">Membrane</keyword>
<name>A0A437QIC0_9GAMM</name>
<evidence type="ECO:0000313" key="15">
    <source>
        <dbReference type="EMBL" id="RVU34307.1"/>
    </source>
</evidence>
<dbReference type="SUPFAM" id="SSF81342">
    <property type="entry name" value="Transmembrane di-heme cytochromes"/>
    <property type="match status" value="1"/>
</dbReference>
<feature type="transmembrane region" description="Helical" evidence="13">
    <location>
        <begin position="46"/>
        <end position="64"/>
    </location>
</feature>
<evidence type="ECO:0000256" key="10">
    <source>
        <dbReference type="ARBA" id="ARBA00023004"/>
    </source>
</evidence>
<keyword evidence="6 13" id="KW-0812">Transmembrane</keyword>
<dbReference type="AlphaFoldDB" id="A0A437QIC0"/>
<keyword evidence="3" id="KW-0813">Transport</keyword>
<keyword evidence="7" id="KW-0479">Metal-binding</keyword>
<keyword evidence="5" id="KW-0349">Heme</keyword>
<gene>
    <name evidence="15" type="ORF">EOE67_15655</name>
</gene>
<dbReference type="OrthoDB" id="9793784at2"/>
<comment type="similarity">
    <text evidence="12">Belongs to the cytochrome b561 family.</text>
</comment>
<dbReference type="InterPro" id="IPR011577">
    <property type="entry name" value="Cyt_b561_bac/Ni-Hgenase"/>
</dbReference>
<dbReference type="GO" id="GO:0009055">
    <property type="term" value="F:electron transfer activity"/>
    <property type="evidence" value="ECO:0007669"/>
    <property type="project" value="InterPro"/>
</dbReference>
<comment type="caution">
    <text evidence="15">The sequence shown here is derived from an EMBL/GenBank/DDBJ whole genome shotgun (WGS) entry which is preliminary data.</text>
</comment>
<evidence type="ECO:0000256" key="11">
    <source>
        <dbReference type="ARBA" id="ARBA00023136"/>
    </source>
</evidence>
<comment type="subcellular location">
    <subcellularLocation>
        <location evidence="2">Cell membrane</location>
        <topology evidence="2">Multi-pass membrane protein</topology>
    </subcellularLocation>
</comment>
<dbReference type="RefSeq" id="WP_127700280.1">
    <property type="nucleotide sequence ID" value="NZ_SACS01000019.1"/>
</dbReference>
<evidence type="ECO:0000256" key="1">
    <source>
        <dbReference type="ARBA" id="ARBA00001970"/>
    </source>
</evidence>
<dbReference type="PANTHER" id="PTHR30529">
    <property type="entry name" value="CYTOCHROME B561"/>
    <property type="match status" value="1"/>
</dbReference>
<dbReference type="Proteomes" id="UP000283077">
    <property type="component" value="Unassembled WGS sequence"/>
</dbReference>
<sequence length="185" mass="20719">MSHKDIFNRIGRSLHWLVAIGFIALSLVGIYMANVEAWALYPVHKSMGILLLSAILLRVCWRLWRGWPESAVPQSRIERMLAKIVHRLLLVGTVLMPVSGMFYSGASGHGFGLFGWQLVAENPDPQRPGQVLAYDDFWSALGEQVHEIAGYLLVAAVLLHIAAALKHQWIAKQTRLRQVNNRGSC</sequence>
<feature type="transmembrane region" description="Helical" evidence="13">
    <location>
        <begin position="148"/>
        <end position="165"/>
    </location>
</feature>
<keyword evidence="9 13" id="KW-1133">Transmembrane helix</keyword>
<evidence type="ECO:0000256" key="5">
    <source>
        <dbReference type="ARBA" id="ARBA00022617"/>
    </source>
</evidence>
<proteinExistence type="inferred from homology"/>
<reference evidence="15 16" key="1">
    <citation type="submission" date="2019-01" db="EMBL/GenBank/DDBJ databases">
        <authorList>
            <person name="Chen W.-M."/>
        </authorList>
    </citation>
    <scope>NUCLEOTIDE SEQUENCE [LARGE SCALE GENOMIC DNA]</scope>
    <source>
        <strain evidence="15 16">KYPC3</strain>
    </source>
</reference>
<dbReference type="GO" id="GO:0046872">
    <property type="term" value="F:metal ion binding"/>
    <property type="evidence" value="ECO:0007669"/>
    <property type="project" value="UniProtKB-KW"/>
</dbReference>
<feature type="domain" description="Cytochrome b561 bacterial/Ni-hydrogenase" evidence="14">
    <location>
        <begin position="8"/>
        <end position="177"/>
    </location>
</feature>
<evidence type="ECO:0000256" key="2">
    <source>
        <dbReference type="ARBA" id="ARBA00004651"/>
    </source>
</evidence>
<evidence type="ECO:0000256" key="7">
    <source>
        <dbReference type="ARBA" id="ARBA00022723"/>
    </source>
</evidence>
<evidence type="ECO:0000256" key="8">
    <source>
        <dbReference type="ARBA" id="ARBA00022982"/>
    </source>
</evidence>
<dbReference type="InterPro" id="IPR016174">
    <property type="entry name" value="Di-haem_cyt_TM"/>
</dbReference>
<dbReference type="Gene3D" id="1.20.950.20">
    <property type="entry name" value="Transmembrane di-heme cytochromes, Chain C"/>
    <property type="match status" value="1"/>
</dbReference>
<keyword evidence="8" id="KW-0249">Electron transport</keyword>
<accession>A0A437QIC0</accession>
<keyword evidence="16" id="KW-1185">Reference proteome</keyword>
<dbReference type="GO" id="GO:0022904">
    <property type="term" value="P:respiratory electron transport chain"/>
    <property type="evidence" value="ECO:0007669"/>
    <property type="project" value="InterPro"/>
</dbReference>
<dbReference type="GO" id="GO:0005886">
    <property type="term" value="C:plasma membrane"/>
    <property type="evidence" value="ECO:0007669"/>
    <property type="project" value="UniProtKB-SubCell"/>
</dbReference>
<dbReference type="PANTHER" id="PTHR30529:SF7">
    <property type="entry name" value="CYTOCHROME B561 BACTERIAL_NI-HYDROGENASE DOMAIN-CONTAINING PROTEIN"/>
    <property type="match status" value="1"/>
</dbReference>
<evidence type="ECO:0000256" key="13">
    <source>
        <dbReference type="SAM" id="Phobius"/>
    </source>
</evidence>
<organism evidence="15 16">
    <name type="scientific">Rheinheimera riviphila</name>
    <dbReference type="NCBI Taxonomy" id="1834037"/>
    <lineage>
        <taxon>Bacteria</taxon>
        <taxon>Pseudomonadati</taxon>
        <taxon>Pseudomonadota</taxon>
        <taxon>Gammaproteobacteria</taxon>
        <taxon>Chromatiales</taxon>
        <taxon>Chromatiaceae</taxon>
        <taxon>Rheinheimera</taxon>
    </lineage>
</organism>